<dbReference type="STRING" id="1748243.Tel_15475"/>
<organism evidence="3 4">
    <name type="scientific">Candidatus Tenderia electrophaga</name>
    <dbReference type="NCBI Taxonomy" id="1748243"/>
    <lineage>
        <taxon>Bacteria</taxon>
        <taxon>Pseudomonadati</taxon>
        <taxon>Pseudomonadota</taxon>
        <taxon>Gammaproteobacteria</taxon>
        <taxon>Candidatus Tenderiales</taxon>
        <taxon>Candidatus Tenderiaceae</taxon>
        <taxon>Candidatus Tenderia</taxon>
    </lineage>
</organism>
<evidence type="ECO:0000256" key="1">
    <source>
        <dbReference type="SAM" id="MobiDB-lite"/>
    </source>
</evidence>
<dbReference type="PROSITE" id="PS51257">
    <property type="entry name" value="PROKAR_LIPOPROTEIN"/>
    <property type="match status" value="1"/>
</dbReference>
<dbReference type="Proteomes" id="UP000055136">
    <property type="component" value="Chromosome"/>
</dbReference>
<dbReference type="AlphaFoldDB" id="A0A0S2TH40"/>
<feature type="chain" id="PRO_5006605041" description="Entericidin EcnAB" evidence="2">
    <location>
        <begin position="22"/>
        <end position="73"/>
    </location>
</feature>
<evidence type="ECO:0000256" key="2">
    <source>
        <dbReference type="SAM" id="SignalP"/>
    </source>
</evidence>
<evidence type="ECO:0008006" key="5">
    <source>
        <dbReference type="Google" id="ProtNLM"/>
    </source>
</evidence>
<feature type="compositionally biased region" description="Acidic residues" evidence="1">
    <location>
        <begin position="52"/>
        <end position="73"/>
    </location>
</feature>
<gene>
    <name evidence="3" type="ORF">Tel_15475</name>
</gene>
<dbReference type="EMBL" id="CP013099">
    <property type="protein sequence ID" value="ALP54433.1"/>
    <property type="molecule type" value="Genomic_DNA"/>
</dbReference>
<reference evidence="3" key="1">
    <citation type="submission" date="2015-10" db="EMBL/GenBank/DDBJ databases">
        <title>Description of Candidatus Tenderia electrophaga gen. nov, sp. nov., an Uncultivated Electroautotroph from a Biocathode Enrichment.</title>
        <authorList>
            <person name="Eddie B.J."/>
            <person name="Malanoski A.P."/>
            <person name="Wang Z."/>
            <person name="Hall R.J."/>
            <person name="Oh S.D."/>
            <person name="Heiner C."/>
            <person name="Lin B."/>
            <person name="Strycharz-Glaven S.M."/>
        </authorList>
    </citation>
    <scope>NUCLEOTIDE SEQUENCE [LARGE SCALE GENOMIC DNA]</scope>
    <source>
        <strain evidence="3">NRL1</strain>
    </source>
</reference>
<keyword evidence="4" id="KW-1185">Reference proteome</keyword>
<dbReference type="KEGG" id="tee:Tel_15475"/>
<evidence type="ECO:0000313" key="3">
    <source>
        <dbReference type="EMBL" id="ALP54433.1"/>
    </source>
</evidence>
<proteinExistence type="predicted"/>
<evidence type="ECO:0000313" key="4">
    <source>
        <dbReference type="Proteomes" id="UP000055136"/>
    </source>
</evidence>
<keyword evidence="2" id="KW-0732">Signal</keyword>
<name>A0A0S2TH40_9GAMM</name>
<sequence>MKKTNQILALTGASLMMLLVACDQQGPAEQAGENIDEAAEAAGESMEQAGENIEDAAGDVADEADETVDDMSN</sequence>
<accession>A0A0S2TH40</accession>
<protein>
    <recommendedName>
        <fullName evidence="5">Entericidin EcnAB</fullName>
    </recommendedName>
</protein>
<feature type="signal peptide" evidence="2">
    <location>
        <begin position="1"/>
        <end position="21"/>
    </location>
</feature>
<feature type="region of interest" description="Disordered" evidence="1">
    <location>
        <begin position="27"/>
        <end position="73"/>
    </location>
</feature>